<keyword evidence="7" id="KW-0472">Membrane</keyword>
<comment type="subcellular location">
    <subcellularLocation>
        <location evidence="1">Cell inner membrane</location>
        <topology evidence="1">Single-pass membrane protein</topology>
    </subcellularLocation>
</comment>
<dbReference type="Pfam" id="PF07963">
    <property type="entry name" value="N_methyl"/>
    <property type="match status" value="1"/>
</dbReference>
<proteinExistence type="predicted"/>
<evidence type="ECO:0000256" key="5">
    <source>
        <dbReference type="ARBA" id="ARBA00022692"/>
    </source>
</evidence>
<dbReference type="PRINTS" id="PR00885">
    <property type="entry name" value="BCTERIALGSPH"/>
</dbReference>
<evidence type="ECO:0000256" key="7">
    <source>
        <dbReference type="ARBA" id="ARBA00023136"/>
    </source>
</evidence>
<dbReference type="PANTHER" id="PTHR39583">
    <property type="entry name" value="TYPE II SECRETION SYSTEM PROTEIN J-RELATED"/>
    <property type="match status" value="1"/>
</dbReference>
<keyword evidence="2" id="KW-1003">Cell membrane</keyword>
<accession>A0ABX1I6S7</accession>
<dbReference type="NCBIfam" id="TIGR02532">
    <property type="entry name" value="IV_pilin_GFxxxE"/>
    <property type="match status" value="1"/>
</dbReference>
<keyword evidence="3" id="KW-0488">Methylation</keyword>
<dbReference type="InterPro" id="IPR002416">
    <property type="entry name" value="T2SS_protein-GspH"/>
</dbReference>
<keyword evidence="4" id="KW-0997">Cell inner membrane</keyword>
<keyword evidence="9" id="KW-1185">Reference proteome</keyword>
<dbReference type="InterPro" id="IPR012902">
    <property type="entry name" value="N_methyl_site"/>
</dbReference>
<keyword evidence="6" id="KW-1133">Transmembrane helix</keyword>
<evidence type="ECO:0000256" key="6">
    <source>
        <dbReference type="ARBA" id="ARBA00022989"/>
    </source>
</evidence>
<gene>
    <name evidence="8" type="ORF">HF203_05420</name>
</gene>
<evidence type="ECO:0000256" key="1">
    <source>
        <dbReference type="ARBA" id="ARBA00004377"/>
    </source>
</evidence>
<evidence type="ECO:0000313" key="8">
    <source>
        <dbReference type="EMBL" id="NKN32659.1"/>
    </source>
</evidence>
<sequence length="233" mass="25365">MSLVSRRRVRGFTLLELLVALALLGLIATLVFAGLRLGARTWETVDARVEALAELRAVHGFVGRALRQGRALSLTSEDGVHPVFAGDAERLEWVAPLSTHVGLPGLHLLRLTRERGPRGEALMLTHWLFHPEVLAGASGTLPWVALADGPPAPGAPGEALDLGEGAFGRTLLLEGPMRFELAYYGTREGESGPAWHRDWLAQPRPPRLVRMRLRTPALDWPELVVALADEGAR</sequence>
<dbReference type="Proteomes" id="UP000740754">
    <property type="component" value="Unassembled WGS sequence"/>
</dbReference>
<evidence type="ECO:0000256" key="2">
    <source>
        <dbReference type="ARBA" id="ARBA00022475"/>
    </source>
</evidence>
<dbReference type="EMBL" id="JAAXKX010000005">
    <property type="protein sequence ID" value="NKN32659.1"/>
    <property type="molecule type" value="Genomic_DNA"/>
</dbReference>
<dbReference type="PROSITE" id="PS00409">
    <property type="entry name" value="PROKAR_NTER_METHYL"/>
    <property type="match status" value="1"/>
</dbReference>
<dbReference type="RefSeq" id="WP_168667406.1">
    <property type="nucleotide sequence ID" value="NZ_JAAXKX010000005.1"/>
</dbReference>
<name>A0ABX1I6S7_9GAMM</name>
<dbReference type="PANTHER" id="PTHR39583:SF2">
    <property type="entry name" value="TYPE II SECRETION SYSTEM PROTEIN J"/>
    <property type="match status" value="1"/>
</dbReference>
<evidence type="ECO:0000256" key="3">
    <source>
        <dbReference type="ARBA" id="ARBA00022481"/>
    </source>
</evidence>
<evidence type="ECO:0000256" key="4">
    <source>
        <dbReference type="ARBA" id="ARBA00022519"/>
    </source>
</evidence>
<evidence type="ECO:0000313" key="9">
    <source>
        <dbReference type="Proteomes" id="UP000740754"/>
    </source>
</evidence>
<dbReference type="SUPFAM" id="SSF54523">
    <property type="entry name" value="Pili subunits"/>
    <property type="match status" value="1"/>
</dbReference>
<comment type="caution">
    <text evidence="8">The sequence shown here is derived from an EMBL/GenBank/DDBJ whole genome shotgun (WGS) entry which is preliminary data.</text>
</comment>
<keyword evidence="5" id="KW-0812">Transmembrane</keyword>
<protein>
    <submittedName>
        <fullName evidence="8">Prepilin-type N-terminal cleavage/methylation domain-containing protein</fullName>
    </submittedName>
</protein>
<dbReference type="InterPro" id="IPR051621">
    <property type="entry name" value="T2SS_protein_J"/>
</dbReference>
<organism evidence="8 9">
    <name type="scientific">Marichromatium bheemlicum</name>
    <dbReference type="NCBI Taxonomy" id="365339"/>
    <lineage>
        <taxon>Bacteria</taxon>
        <taxon>Pseudomonadati</taxon>
        <taxon>Pseudomonadota</taxon>
        <taxon>Gammaproteobacteria</taxon>
        <taxon>Chromatiales</taxon>
        <taxon>Chromatiaceae</taxon>
        <taxon>Marichromatium</taxon>
    </lineage>
</organism>
<dbReference type="InterPro" id="IPR045584">
    <property type="entry name" value="Pilin-like"/>
</dbReference>
<reference evidence="8 9" key="1">
    <citation type="submission" date="2020-04" db="EMBL/GenBank/DDBJ databases">
        <title>Draft Whole-Genome sequence of Marichromatium bheemlicum DSM 18632, type strain.</title>
        <authorList>
            <person name="Kyndt J.A."/>
            <person name="Meyer T.E."/>
        </authorList>
    </citation>
    <scope>NUCLEOTIDE SEQUENCE [LARGE SCALE GENOMIC DNA]</scope>
    <source>
        <strain evidence="8 9">DSM 18632</strain>
    </source>
</reference>